<dbReference type="Pfam" id="PF01300">
    <property type="entry name" value="Sua5_yciO_yrdC"/>
    <property type="match status" value="1"/>
</dbReference>
<evidence type="ECO:0000256" key="3">
    <source>
        <dbReference type="ARBA" id="ARBA00012584"/>
    </source>
</evidence>
<dbReference type="STRING" id="1802280.A3B37_00890"/>
<dbReference type="GO" id="GO:0006450">
    <property type="term" value="P:regulation of translational fidelity"/>
    <property type="evidence" value="ECO:0007669"/>
    <property type="project" value="TreeGrafter"/>
</dbReference>
<comment type="caution">
    <text evidence="13">The sequence shown here is derived from an EMBL/GenBank/DDBJ whole genome shotgun (WGS) entry which is preliminary data.</text>
</comment>
<evidence type="ECO:0000256" key="6">
    <source>
        <dbReference type="ARBA" id="ARBA00022694"/>
    </source>
</evidence>
<dbReference type="InterPro" id="IPR050156">
    <property type="entry name" value="TC-AMP_synthase_SUA5"/>
</dbReference>
<keyword evidence="7" id="KW-0548">Nucleotidyltransferase</keyword>
<reference evidence="13 14" key="1">
    <citation type="journal article" date="2016" name="Nat. Commun.">
        <title>Thousands of microbial genomes shed light on interconnected biogeochemical processes in an aquifer system.</title>
        <authorList>
            <person name="Anantharaman K."/>
            <person name="Brown C.T."/>
            <person name="Hug L.A."/>
            <person name="Sharon I."/>
            <person name="Castelle C.J."/>
            <person name="Probst A.J."/>
            <person name="Thomas B.C."/>
            <person name="Singh A."/>
            <person name="Wilkins M.J."/>
            <person name="Karaoz U."/>
            <person name="Brodie E.L."/>
            <person name="Williams K.H."/>
            <person name="Hubbard S.S."/>
            <person name="Banfield J.F."/>
        </authorList>
    </citation>
    <scope>NUCLEOTIDE SEQUENCE [LARGE SCALE GENOMIC DNA]</scope>
</reference>
<dbReference type="GO" id="GO:0000049">
    <property type="term" value="F:tRNA binding"/>
    <property type="evidence" value="ECO:0007669"/>
    <property type="project" value="TreeGrafter"/>
</dbReference>
<evidence type="ECO:0000256" key="2">
    <source>
        <dbReference type="ARBA" id="ARBA00007663"/>
    </source>
</evidence>
<dbReference type="AlphaFoldDB" id="A0A1G2LC10"/>
<evidence type="ECO:0000256" key="7">
    <source>
        <dbReference type="ARBA" id="ARBA00022695"/>
    </source>
</evidence>
<dbReference type="GO" id="GO:0008033">
    <property type="term" value="P:tRNA processing"/>
    <property type="evidence" value="ECO:0007669"/>
    <property type="project" value="UniProtKB-KW"/>
</dbReference>
<dbReference type="EMBL" id="MHQS01000006">
    <property type="protein sequence ID" value="OHA09084.1"/>
    <property type="molecule type" value="Genomic_DNA"/>
</dbReference>
<evidence type="ECO:0000259" key="12">
    <source>
        <dbReference type="PROSITE" id="PS51163"/>
    </source>
</evidence>
<organism evidence="13 14">
    <name type="scientific">Candidatus Sungbacteria bacterium RIFCSPLOWO2_01_FULL_59_16</name>
    <dbReference type="NCBI Taxonomy" id="1802280"/>
    <lineage>
        <taxon>Bacteria</taxon>
        <taxon>Candidatus Sungiibacteriota</taxon>
    </lineage>
</organism>
<dbReference type="PANTHER" id="PTHR17490:SF16">
    <property type="entry name" value="THREONYLCARBAMOYL-AMP SYNTHASE"/>
    <property type="match status" value="1"/>
</dbReference>
<evidence type="ECO:0000256" key="5">
    <source>
        <dbReference type="ARBA" id="ARBA00022679"/>
    </source>
</evidence>
<dbReference type="SUPFAM" id="SSF55821">
    <property type="entry name" value="YrdC/RibB"/>
    <property type="match status" value="1"/>
</dbReference>
<dbReference type="GO" id="GO:0061710">
    <property type="term" value="F:L-threonylcarbamoyladenylate synthase"/>
    <property type="evidence" value="ECO:0007669"/>
    <property type="project" value="UniProtKB-EC"/>
</dbReference>
<dbReference type="GO" id="GO:0005524">
    <property type="term" value="F:ATP binding"/>
    <property type="evidence" value="ECO:0007669"/>
    <property type="project" value="UniProtKB-KW"/>
</dbReference>
<dbReference type="Gene3D" id="3.90.870.10">
    <property type="entry name" value="DHBP synthase"/>
    <property type="match status" value="1"/>
</dbReference>
<keyword evidence="6" id="KW-0819">tRNA processing</keyword>
<keyword evidence="8" id="KW-0547">Nucleotide-binding</keyword>
<dbReference type="GO" id="GO:0005737">
    <property type="term" value="C:cytoplasm"/>
    <property type="evidence" value="ECO:0007669"/>
    <property type="project" value="UniProtKB-SubCell"/>
</dbReference>
<comment type="subcellular location">
    <subcellularLocation>
        <location evidence="1">Cytoplasm</location>
    </subcellularLocation>
</comment>
<accession>A0A1G2LC10</accession>
<protein>
    <recommendedName>
        <fullName evidence="10">L-threonylcarbamoyladenylate synthase</fullName>
        <ecNumber evidence="3">2.7.7.87</ecNumber>
    </recommendedName>
    <alternativeName>
        <fullName evidence="10">L-threonylcarbamoyladenylate synthase</fullName>
    </alternativeName>
</protein>
<dbReference type="InterPro" id="IPR006070">
    <property type="entry name" value="Sua5-like_dom"/>
</dbReference>
<proteinExistence type="inferred from homology"/>
<dbReference type="NCBIfam" id="TIGR00057">
    <property type="entry name" value="L-threonylcarbamoyladenylate synthase"/>
    <property type="match status" value="1"/>
</dbReference>
<dbReference type="PROSITE" id="PS51163">
    <property type="entry name" value="YRDC"/>
    <property type="match status" value="1"/>
</dbReference>
<dbReference type="EC" id="2.7.7.87" evidence="3"/>
<evidence type="ECO:0000313" key="13">
    <source>
        <dbReference type="EMBL" id="OHA09084.1"/>
    </source>
</evidence>
<comment type="similarity">
    <text evidence="2">Belongs to the SUA5 family.</text>
</comment>
<sequence length="218" mass="23690">MDLYPLTEKNFRALVKRVGTLLAKGGVAAVPTDTVYGLAADVEAPEAVAKVARIKGRSPQKAMPVFVRDTAMARQYVQIEPELMPFLERIWPGQTTVVFLRKPRMLPDAVSGGMKTVGLRVPAHPFLRALLEDYPHPLTGTSANISGGEPAQSGEAVRRAFAGRVPRPDLIVDAGMLPPSPPSTVLDLTDPRKPQILRMGAVTKEKLEEFFSFLGPKP</sequence>
<keyword evidence="4" id="KW-0963">Cytoplasm</keyword>
<keyword evidence="5" id="KW-0808">Transferase</keyword>
<evidence type="ECO:0000256" key="4">
    <source>
        <dbReference type="ARBA" id="ARBA00022490"/>
    </source>
</evidence>
<name>A0A1G2LC10_9BACT</name>
<evidence type="ECO:0000256" key="9">
    <source>
        <dbReference type="ARBA" id="ARBA00022840"/>
    </source>
</evidence>
<gene>
    <name evidence="13" type="ORF">A3B37_00890</name>
</gene>
<dbReference type="Proteomes" id="UP000176705">
    <property type="component" value="Unassembled WGS sequence"/>
</dbReference>
<evidence type="ECO:0000256" key="1">
    <source>
        <dbReference type="ARBA" id="ARBA00004496"/>
    </source>
</evidence>
<comment type="catalytic activity">
    <reaction evidence="11">
        <text>L-threonine + hydrogencarbonate + ATP = L-threonylcarbamoyladenylate + diphosphate + H2O</text>
        <dbReference type="Rhea" id="RHEA:36407"/>
        <dbReference type="ChEBI" id="CHEBI:15377"/>
        <dbReference type="ChEBI" id="CHEBI:17544"/>
        <dbReference type="ChEBI" id="CHEBI:30616"/>
        <dbReference type="ChEBI" id="CHEBI:33019"/>
        <dbReference type="ChEBI" id="CHEBI:57926"/>
        <dbReference type="ChEBI" id="CHEBI:73682"/>
        <dbReference type="EC" id="2.7.7.87"/>
    </reaction>
</comment>
<keyword evidence="9" id="KW-0067">ATP-binding</keyword>
<dbReference type="PANTHER" id="PTHR17490">
    <property type="entry name" value="SUA5"/>
    <property type="match status" value="1"/>
</dbReference>
<evidence type="ECO:0000256" key="10">
    <source>
        <dbReference type="ARBA" id="ARBA00029774"/>
    </source>
</evidence>
<evidence type="ECO:0000256" key="11">
    <source>
        <dbReference type="ARBA" id="ARBA00048366"/>
    </source>
</evidence>
<dbReference type="GO" id="GO:0003725">
    <property type="term" value="F:double-stranded RNA binding"/>
    <property type="evidence" value="ECO:0007669"/>
    <property type="project" value="InterPro"/>
</dbReference>
<feature type="domain" description="YrdC-like" evidence="12">
    <location>
        <begin position="12"/>
        <end position="202"/>
    </location>
</feature>
<evidence type="ECO:0000256" key="8">
    <source>
        <dbReference type="ARBA" id="ARBA00022741"/>
    </source>
</evidence>
<dbReference type="InterPro" id="IPR017945">
    <property type="entry name" value="DHBP_synth_RibB-like_a/b_dom"/>
</dbReference>
<evidence type="ECO:0000313" key="14">
    <source>
        <dbReference type="Proteomes" id="UP000176705"/>
    </source>
</evidence>